<dbReference type="AlphaFoldDB" id="A0A427AJP9"/>
<dbReference type="GO" id="GO:0006417">
    <property type="term" value="P:regulation of translation"/>
    <property type="evidence" value="ECO:0007669"/>
    <property type="project" value="TreeGrafter"/>
</dbReference>
<dbReference type="PANTHER" id="PTHR44917:SF1">
    <property type="entry name" value="PROTEIN HIGH CHLOROPHYLL FLUORESCENT 107"/>
    <property type="match status" value="1"/>
</dbReference>
<dbReference type="GO" id="GO:0003729">
    <property type="term" value="F:mRNA binding"/>
    <property type="evidence" value="ECO:0007669"/>
    <property type="project" value="InterPro"/>
</dbReference>
<dbReference type="GO" id="GO:0006397">
    <property type="term" value="P:mRNA processing"/>
    <property type="evidence" value="ECO:0007669"/>
    <property type="project" value="InterPro"/>
</dbReference>
<dbReference type="EMBL" id="AMZH03002210">
    <property type="protein sequence ID" value="RRT76372.1"/>
    <property type="molecule type" value="Genomic_DNA"/>
</dbReference>
<evidence type="ECO:0008006" key="3">
    <source>
        <dbReference type="Google" id="ProtNLM"/>
    </source>
</evidence>
<sequence>MWNMISATLQAWGVLEQRIGNLTVARRLFRSSLNINSQSYITWMTWASLEEQQGNPVRAEEIRNLYYQQVTCLSHQRTEVVDDASWVMGFIDIIDPALDSVKRLLNLDQSADLKGQEILRSLEEADCSSSEASNNSDNREMEAVEHIGSHDSDFDLDGFVREKLSLDVSDLDALMEAFEPKRTKSRRRVGIWERKIVLVQH</sequence>
<dbReference type="GO" id="GO:0003727">
    <property type="term" value="F:single-stranded RNA binding"/>
    <property type="evidence" value="ECO:0007669"/>
    <property type="project" value="TreeGrafter"/>
</dbReference>
<name>A0A427AJP9_ENSVE</name>
<accession>A0A427AJP9</accession>
<evidence type="ECO:0000313" key="1">
    <source>
        <dbReference type="EMBL" id="RRT76372.1"/>
    </source>
</evidence>
<proteinExistence type="predicted"/>
<protein>
    <recommendedName>
        <fullName evidence="3">Suppressor of forked domain-containing protein</fullName>
    </recommendedName>
</protein>
<evidence type="ECO:0000313" key="2">
    <source>
        <dbReference type="Proteomes" id="UP000287651"/>
    </source>
</evidence>
<reference evidence="1 2" key="1">
    <citation type="journal article" date="2014" name="Agronomy (Basel)">
        <title>A Draft Genome Sequence for Ensete ventricosum, the Drought-Tolerant Tree Against Hunger.</title>
        <authorList>
            <person name="Harrison J."/>
            <person name="Moore K.A."/>
            <person name="Paszkiewicz K."/>
            <person name="Jones T."/>
            <person name="Grant M."/>
            <person name="Ambacheew D."/>
            <person name="Muzemil S."/>
            <person name="Studholme D.J."/>
        </authorList>
    </citation>
    <scope>NUCLEOTIDE SEQUENCE [LARGE SCALE GENOMIC DNA]</scope>
</reference>
<gene>
    <name evidence="1" type="ORF">B296_00004461</name>
</gene>
<dbReference type="GO" id="GO:0009507">
    <property type="term" value="C:chloroplast"/>
    <property type="evidence" value="ECO:0007669"/>
    <property type="project" value="TreeGrafter"/>
</dbReference>
<comment type="caution">
    <text evidence="1">The sequence shown here is derived from an EMBL/GenBank/DDBJ whole genome shotgun (WGS) entry which is preliminary data.</text>
</comment>
<dbReference type="PANTHER" id="PTHR44917">
    <property type="entry name" value="PROTEIN HIGH CHLOROPHYLL FLUORESCENT 107"/>
    <property type="match status" value="1"/>
</dbReference>
<dbReference type="InterPro" id="IPR044624">
    <property type="entry name" value="Mbb1-like"/>
</dbReference>
<dbReference type="Proteomes" id="UP000287651">
    <property type="component" value="Unassembled WGS sequence"/>
</dbReference>
<organism evidence="1 2">
    <name type="scientific">Ensete ventricosum</name>
    <name type="common">Abyssinian banana</name>
    <name type="synonym">Musa ensete</name>
    <dbReference type="NCBI Taxonomy" id="4639"/>
    <lineage>
        <taxon>Eukaryota</taxon>
        <taxon>Viridiplantae</taxon>
        <taxon>Streptophyta</taxon>
        <taxon>Embryophyta</taxon>
        <taxon>Tracheophyta</taxon>
        <taxon>Spermatophyta</taxon>
        <taxon>Magnoliopsida</taxon>
        <taxon>Liliopsida</taxon>
        <taxon>Zingiberales</taxon>
        <taxon>Musaceae</taxon>
        <taxon>Ensete</taxon>
    </lineage>
</organism>